<feature type="region of interest" description="Disordered" evidence="1">
    <location>
        <begin position="155"/>
        <end position="183"/>
    </location>
</feature>
<reference evidence="2" key="2">
    <citation type="submission" date="2011-02" db="EMBL/GenBank/DDBJ databases">
        <authorList>
            <person name="MacLean D."/>
        </authorList>
    </citation>
    <scope>NUCLEOTIDE SEQUENCE</scope>
</reference>
<organism evidence="2">
    <name type="scientific">Albugo laibachii Nc14</name>
    <dbReference type="NCBI Taxonomy" id="890382"/>
    <lineage>
        <taxon>Eukaryota</taxon>
        <taxon>Sar</taxon>
        <taxon>Stramenopiles</taxon>
        <taxon>Oomycota</taxon>
        <taxon>Peronosporomycetes</taxon>
        <taxon>Albuginales</taxon>
        <taxon>Albuginaceae</taxon>
        <taxon>Albugo</taxon>
    </lineage>
</organism>
<dbReference type="EMBL" id="FR824140">
    <property type="protein sequence ID" value="CCA20459.1"/>
    <property type="molecule type" value="Genomic_DNA"/>
</dbReference>
<accession>F0WGU4</accession>
<sequence>MCDSRRNPLGSIPNDNLQQNATRDESGHIIFDSLHFPTPPENKAASANFILIRAPWLAGRILKSSRKVPQSPRDYLSELESVISNGGTIVSVRPSEVESENMYQSTSITTPLDRREVDLTQDAKITKAHLHVEEVIQELQKQKTSSVCMLQPKNDPIAATSDSESCGRDIEAGDTGSQSSCSDDREKLWETAQPSDKTEFLPPSLEAKEIYDAARKGQEAEKGDFLHRRQILIKKLISKHSSVFIPHQDEVSASLPEFLQVMYEKIEANRKQLKELDQCAEMIESSLNFRSHNTIDCS</sequence>
<dbReference type="AlphaFoldDB" id="F0WGU4"/>
<evidence type="ECO:0000313" key="2">
    <source>
        <dbReference type="EMBL" id="CCA20459.1"/>
    </source>
</evidence>
<proteinExistence type="predicted"/>
<gene>
    <name evidence="2" type="primary">AlNc14C95G5821</name>
    <name evidence="2" type="ORF">ALNC14_066020</name>
</gene>
<dbReference type="HOGENOM" id="CLU_935130_0_0_1"/>
<name>F0WGU4_9STRA</name>
<reference evidence="2" key="1">
    <citation type="journal article" date="2011" name="PLoS Biol.">
        <title>Gene gain and loss during evolution of obligate parasitism in the white rust pathogen of Arabidopsis thaliana.</title>
        <authorList>
            <person name="Kemen E."/>
            <person name="Gardiner A."/>
            <person name="Schultz-Larsen T."/>
            <person name="Kemen A.C."/>
            <person name="Balmuth A.L."/>
            <person name="Robert-Seilaniantz A."/>
            <person name="Bailey K."/>
            <person name="Holub E."/>
            <person name="Studholme D.J."/>
            <person name="Maclean D."/>
            <person name="Jones J.D."/>
        </authorList>
    </citation>
    <scope>NUCLEOTIDE SEQUENCE</scope>
</reference>
<protein>
    <submittedName>
        <fullName evidence="2">AlNc14C95G5821 protein</fullName>
    </submittedName>
</protein>
<evidence type="ECO:0000256" key="1">
    <source>
        <dbReference type="SAM" id="MobiDB-lite"/>
    </source>
</evidence>